<dbReference type="InterPro" id="IPR002350">
    <property type="entry name" value="Kazal_dom"/>
</dbReference>
<keyword evidence="1" id="KW-0812">Transmembrane</keyword>
<evidence type="ECO:0000256" key="1">
    <source>
        <dbReference type="SAM" id="Phobius"/>
    </source>
</evidence>
<dbReference type="PANTHER" id="PTHR21312:SF30">
    <property type="entry name" value="SERINE PROTEASE INHIBITOR KAZAL-TYPE 11-RELATED"/>
    <property type="match status" value="1"/>
</dbReference>
<evidence type="ECO:0000259" key="2">
    <source>
        <dbReference type="PROSITE" id="PS51465"/>
    </source>
</evidence>
<keyword evidence="4" id="KW-1185">Reference proteome</keyword>
<dbReference type="PROSITE" id="PS00282">
    <property type="entry name" value="KAZAL_1"/>
    <property type="match status" value="1"/>
</dbReference>
<keyword evidence="1" id="KW-1133">Transmembrane helix</keyword>
<dbReference type="EMBL" id="QWLN02006797">
    <property type="protein sequence ID" value="TEA36086.1"/>
    <property type="molecule type" value="Genomic_DNA"/>
</dbReference>
<organism evidence="3 4">
    <name type="scientific">Sousa chinensis</name>
    <name type="common">Indo-pacific humpbacked dolphin</name>
    <name type="synonym">Steno chinensis</name>
    <dbReference type="NCBI Taxonomy" id="103600"/>
    <lineage>
        <taxon>Eukaryota</taxon>
        <taxon>Metazoa</taxon>
        <taxon>Chordata</taxon>
        <taxon>Craniata</taxon>
        <taxon>Vertebrata</taxon>
        <taxon>Euteleostomi</taxon>
        <taxon>Mammalia</taxon>
        <taxon>Eutheria</taxon>
        <taxon>Laurasiatheria</taxon>
        <taxon>Artiodactyla</taxon>
        <taxon>Whippomorpha</taxon>
        <taxon>Cetacea</taxon>
        <taxon>Odontoceti</taxon>
        <taxon>Delphinidae</taxon>
        <taxon>Sousa</taxon>
    </lineage>
</organism>
<evidence type="ECO:0000313" key="4">
    <source>
        <dbReference type="Proteomes" id="UP000295264"/>
    </source>
</evidence>
<proteinExistence type="predicted"/>
<name>A0A484GLT9_SOUCH</name>
<gene>
    <name evidence="3" type="ORF">DBR06_SOUSAS810242</name>
</gene>
<dbReference type="PANTHER" id="PTHR21312">
    <property type="entry name" value="SERINE PROTEASE INHIBITOR"/>
    <property type="match status" value="1"/>
</dbReference>
<comment type="caution">
    <text evidence="3">The sequence shown here is derived from an EMBL/GenBank/DDBJ whole genome shotgun (WGS) entry which is preliminary data.</text>
</comment>
<dbReference type="Gene3D" id="3.30.60.30">
    <property type="match status" value="1"/>
</dbReference>
<evidence type="ECO:0000313" key="3">
    <source>
        <dbReference type="EMBL" id="TEA36086.1"/>
    </source>
</evidence>
<protein>
    <recommendedName>
        <fullName evidence="2">Kazal-like domain-containing protein</fullName>
    </recommendedName>
</protein>
<dbReference type="PROSITE" id="PS51465">
    <property type="entry name" value="KAZAL_2"/>
    <property type="match status" value="1"/>
</dbReference>
<dbReference type="Proteomes" id="UP000295264">
    <property type="component" value="Unassembled WGS sequence"/>
</dbReference>
<accession>A0A484GLT9</accession>
<sequence>MYLCAIVSDILRNFSDRFDKMPLTSSWIKVIFIILAITLYSVISSESPKLRHCVKKELIHTSVDQLSSLKFKSLELQTSLSTAFSVSGRSGGDAVEVALVCHIAVRTAAETAFVPLRETRETPECNVYVDRLHFCTREMDPICATNGRTYSNKCVFCSEKL</sequence>
<dbReference type="AlphaFoldDB" id="A0A484GLT9"/>
<feature type="transmembrane region" description="Helical" evidence="1">
    <location>
        <begin position="26"/>
        <end position="43"/>
    </location>
</feature>
<dbReference type="SUPFAM" id="SSF100895">
    <property type="entry name" value="Kazal-type serine protease inhibitors"/>
    <property type="match status" value="1"/>
</dbReference>
<dbReference type="InterPro" id="IPR036058">
    <property type="entry name" value="Kazal_dom_sf"/>
</dbReference>
<dbReference type="Pfam" id="PF00050">
    <property type="entry name" value="Kazal_1"/>
    <property type="match status" value="1"/>
</dbReference>
<keyword evidence="1" id="KW-0472">Membrane</keyword>
<reference evidence="3 4" key="1">
    <citation type="journal article" date="2018" name="Genomics">
        <title>Molecular footprints of inshore aquatic adaptation in Indo-Pacific humpback dolphin (Sousa chinensis).</title>
        <authorList>
            <person name="Ming Y."/>
            <person name="Jian J."/>
            <person name="Yu F."/>
            <person name="Yu X."/>
            <person name="Wang J."/>
            <person name="Liu W."/>
        </authorList>
    </citation>
    <scope>NUCLEOTIDE SEQUENCE [LARGE SCALE GENOMIC DNA]</scope>
    <source>
        <strain evidence="3">MY-2018</strain>
        <tissue evidence="3">Skin</tissue>
    </source>
</reference>
<dbReference type="SMART" id="SM00280">
    <property type="entry name" value="KAZAL"/>
    <property type="match status" value="1"/>
</dbReference>
<feature type="domain" description="Kazal-like" evidence="2">
    <location>
        <begin position="119"/>
        <end position="161"/>
    </location>
</feature>